<gene>
    <name evidence="1" type="ORF">ROA7450_01532</name>
</gene>
<evidence type="ECO:0000313" key="2">
    <source>
        <dbReference type="Proteomes" id="UP000193061"/>
    </source>
</evidence>
<accession>A0A1X6YXI3</accession>
<dbReference type="NCBIfam" id="TIGR01683">
    <property type="entry name" value="thiS"/>
    <property type="match status" value="1"/>
</dbReference>
<dbReference type="SUPFAM" id="SSF54285">
    <property type="entry name" value="MoaD/ThiS"/>
    <property type="match status" value="1"/>
</dbReference>
<keyword evidence="2" id="KW-1185">Reference proteome</keyword>
<name>A0A1X6YXI3_9RHOB</name>
<dbReference type="AlphaFoldDB" id="A0A1X6YXI3"/>
<dbReference type="Proteomes" id="UP000193061">
    <property type="component" value="Unassembled WGS sequence"/>
</dbReference>
<dbReference type="CDD" id="cd00565">
    <property type="entry name" value="Ubl_ThiS"/>
    <property type="match status" value="1"/>
</dbReference>
<reference evidence="1 2" key="1">
    <citation type="submission" date="2017-03" db="EMBL/GenBank/DDBJ databases">
        <authorList>
            <person name="Afonso C.L."/>
            <person name="Miller P.J."/>
            <person name="Scott M.A."/>
            <person name="Spackman E."/>
            <person name="Goraichik I."/>
            <person name="Dimitrov K.M."/>
            <person name="Suarez D.L."/>
            <person name="Swayne D.E."/>
        </authorList>
    </citation>
    <scope>NUCLEOTIDE SEQUENCE [LARGE SCALE GENOMIC DNA]</scope>
    <source>
        <strain evidence="1 2">CECT 7450</strain>
    </source>
</reference>
<protein>
    <submittedName>
        <fullName evidence="1">Sulfur carrier protein ThiS</fullName>
    </submittedName>
</protein>
<dbReference type="RefSeq" id="WP_085805090.1">
    <property type="nucleotide sequence ID" value="NZ_FWFX01000004.1"/>
</dbReference>
<dbReference type="OrthoDB" id="197113at2"/>
<dbReference type="Pfam" id="PF02597">
    <property type="entry name" value="ThiS"/>
    <property type="match status" value="1"/>
</dbReference>
<evidence type="ECO:0000313" key="1">
    <source>
        <dbReference type="EMBL" id="SLN34315.1"/>
    </source>
</evidence>
<dbReference type="InterPro" id="IPR012675">
    <property type="entry name" value="Beta-grasp_dom_sf"/>
</dbReference>
<dbReference type="PANTHER" id="PTHR34472">
    <property type="entry name" value="SULFUR CARRIER PROTEIN THIS"/>
    <property type="match status" value="1"/>
</dbReference>
<sequence length="65" mass="6839">MNIIVNAQPHEVTGQTLAEILLELGYDSPALATAMNGSFVPRTAREATTLNSGDQIEILAPMQGG</sequence>
<dbReference type="InterPro" id="IPR016155">
    <property type="entry name" value="Mopterin_synth/thiamin_S_b"/>
</dbReference>
<proteinExistence type="predicted"/>
<dbReference type="PANTHER" id="PTHR34472:SF1">
    <property type="entry name" value="SULFUR CARRIER PROTEIN THIS"/>
    <property type="match status" value="1"/>
</dbReference>
<dbReference type="Gene3D" id="3.10.20.30">
    <property type="match status" value="1"/>
</dbReference>
<organism evidence="1 2">
    <name type="scientific">Roseovarius albus</name>
    <dbReference type="NCBI Taxonomy" id="1247867"/>
    <lineage>
        <taxon>Bacteria</taxon>
        <taxon>Pseudomonadati</taxon>
        <taxon>Pseudomonadota</taxon>
        <taxon>Alphaproteobacteria</taxon>
        <taxon>Rhodobacterales</taxon>
        <taxon>Roseobacteraceae</taxon>
        <taxon>Roseovarius</taxon>
    </lineage>
</organism>
<dbReference type="EMBL" id="FWFX01000004">
    <property type="protein sequence ID" value="SLN34315.1"/>
    <property type="molecule type" value="Genomic_DNA"/>
</dbReference>
<dbReference type="InterPro" id="IPR003749">
    <property type="entry name" value="ThiS/MoaD-like"/>
</dbReference>
<dbReference type="InterPro" id="IPR010035">
    <property type="entry name" value="Thi_S"/>
</dbReference>